<dbReference type="KEGG" id="chd:Calhy_0385"/>
<feature type="transmembrane region" description="Helical" evidence="1">
    <location>
        <begin position="202"/>
        <end position="225"/>
    </location>
</feature>
<evidence type="ECO:0000256" key="1">
    <source>
        <dbReference type="SAM" id="Phobius"/>
    </source>
</evidence>
<dbReference type="eggNOG" id="COG1287">
    <property type="taxonomic scope" value="Bacteria"/>
</dbReference>
<feature type="transmembrane region" description="Helical" evidence="1">
    <location>
        <begin position="103"/>
        <end position="128"/>
    </location>
</feature>
<reference evidence="2 3" key="2">
    <citation type="journal article" date="2011" name="J. Bacteriol.">
        <title>Complete genome sequences for the anaerobic, extremely thermophilic plant biomass-degrading bacteria Caldicellulosiruptor hydrothermalis, Caldicellulosiruptor kristjanssonii, Caldicellulosiruptor kronotskyensis, Caldicellulosiruptor owensenis, and Caldicellulosiruptor lactoaceticus.</title>
        <authorList>
            <person name="Blumer-Schuette S.E."/>
            <person name="Ozdemir I."/>
            <person name="Mistry D."/>
            <person name="Lucas S."/>
            <person name="Lapidus A."/>
            <person name="Cheng J.F."/>
            <person name="Goodwin L.A."/>
            <person name="Pitluck S."/>
            <person name="Land M.L."/>
            <person name="Hauser L.J."/>
            <person name="Woyke T."/>
            <person name="Mikhailova N."/>
            <person name="Pati A."/>
            <person name="Kyrpides N.C."/>
            <person name="Ivanova N."/>
            <person name="Detter J.C."/>
            <person name="Walston-Davenport K."/>
            <person name="Han S."/>
            <person name="Adams M.W."/>
            <person name="Kelly R.M."/>
        </authorList>
    </citation>
    <scope>NUCLEOTIDE SEQUENCE [LARGE SCALE GENOMIC DNA]</scope>
    <source>
        <strain evidence="3">DSM 18901 / VKM B-2411 / 108</strain>
    </source>
</reference>
<dbReference type="AlphaFoldDB" id="E4QBV9"/>
<proteinExistence type="predicted"/>
<dbReference type="STRING" id="632292.Calhy_0385"/>
<feature type="transmembrane region" description="Helical" evidence="1">
    <location>
        <begin position="246"/>
        <end position="269"/>
    </location>
</feature>
<keyword evidence="1" id="KW-0472">Membrane</keyword>
<feature type="transmembrane region" description="Helical" evidence="1">
    <location>
        <begin position="163"/>
        <end position="190"/>
    </location>
</feature>
<evidence type="ECO:0000313" key="3">
    <source>
        <dbReference type="Proteomes" id="UP000006890"/>
    </source>
</evidence>
<accession>E4QBV9</accession>
<keyword evidence="1" id="KW-0812">Transmembrane</keyword>
<keyword evidence="3" id="KW-1185">Reference proteome</keyword>
<sequence>MIKVSSSKRIYQLAIVVFTFLLAYILLMIQTEYHIQNDTFWHLKAGEYMIKHKTILTHDVFSWTVKGAHWYSHEWLWEVIVYTVYSKFGFTGLFIFDLLQVFLILLLGVILFSNALSYTVFSAGMLMYTSAGYIVARPHLTGLLLFILMLAVYYNVRNEKARLILVFLVFLLWSNIHSSVVLGTGVVILLTLLKDKLEREKFILPPVVFAGSLINPHFAGIYIYFFKTVLAQDMIKYINEWQSPNFHMKAILFFTLAIITVFVFAIKISKDTKGVIWFITGLAAFLTGIRNAALFSLFAALSIKDVVLQDKRIEKLLKQFLIFALPVLLLTQVSIALPDEKFFKNAIANIMPQKAVDYMIAHGYTDRVFNEYHYGGYLMWRGIKPSIDSRADLYYFANKKFWDDFINSTLLLNEKPEDVLFKTKARYVLFPSNSGYIKYLKAKGTGKVLYQDREATLLELKGSLN</sequence>
<feature type="transmembrane region" description="Helical" evidence="1">
    <location>
        <begin position="12"/>
        <end position="31"/>
    </location>
</feature>
<feature type="transmembrane region" description="Helical" evidence="1">
    <location>
        <begin position="75"/>
        <end position="96"/>
    </location>
</feature>
<gene>
    <name evidence="2" type="ordered locus">Calhy_0385</name>
</gene>
<protein>
    <recommendedName>
        <fullName evidence="4">Glycosyltransferase RgtA/B/C/D-like domain-containing protein</fullName>
    </recommendedName>
</protein>
<reference key="1">
    <citation type="submission" date="2010-09" db="EMBL/GenBank/DDBJ databases">
        <title>Complete sequence of Caldicellulosiruptor hydrothermalis 108.</title>
        <authorList>
            <consortium name="US DOE Joint Genome Institute"/>
            <person name="Lucas S."/>
            <person name="Copeland A."/>
            <person name="Lapidus A."/>
            <person name="Cheng J.-F."/>
            <person name="Bruce D."/>
            <person name="Goodwin L."/>
            <person name="Pitluck S."/>
            <person name="Davenport K."/>
            <person name="Detter J.C."/>
            <person name="Han C."/>
            <person name="Tapia R."/>
            <person name="Land M."/>
            <person name="Hauser L."/>
            <person name="Chang Y.-J."/>
            <person name="Jeffries C."/>
            <person name="Kyrpides N."/>
            <person name="Ivanova N."/>
            <person name="Mikhailova N."/>
            <person name="Blumer-Schuette S.E."/>
            <person name="Kelly R.M."/>
            <person name="Woyke T."/>
        </authorList>
    </citation>
    <scope>NUCLEOTIDE SEQUENCE</scope>
    <source>
        <strain>108</strain>
    </source>
</reference>
<dbReference type="EMBL" id="CP002219">
    <property type="protein sequence ID" value="ADQ06133.1"/>
    <property type="molecule type" value="Genomic_DNA"/>
</dbReference>
<feature type="transmembrane region" description="Helical" evidence="1">
    <location>
        <begin position="320"/>
        <end position="337"/>
    </location>
</feature>
<feature type="transmembrane region" description="Helical" evidence="1">
    <location>
        <begin position="275"/>
        <end position="299"/>
    </location>
</feature>
<keyword evidence="1" id="KW-1133">Transmembrane helix</keyword>
<evidence type="ECO:0008006" key="4">
    <source>
        <dbReference type="Google" id="ProtNLM"/>
    </source>
</evidence>
<name>E4QBV9_CALH1</name>
<dbReference type="Proteomes" id="UP000006890">
    <property type="component" value="Chromosome"/>
</dbReference>
<organism evidence="2 3">
    <name type="scientific">Caldicellulosiruptor hydrothermalis (strain DSM 18901 / VKM B-2411 / 108)</name>
    <dbReference type="NCBI Taxonomy" id="632292"/>
    <lineage>
        <taxon>Bacteria</taxon>
        <taxon>Bacillati</taxon>
        <taxon>Bacillota</taxon>
        <taxon>Bacillota incertae sedis</taxon>
        <taxon>Caldicellulosiruptorales</taxon>
        <taxon>Caldicellulosiruptoraceae</taxon>
        <taxon>Caldicellulosiruptor</taxon>
    </lineage>
</organism>
<dbReference type="HOGENOM" id="CLU_033063_0_0_9"/>
<feature type="transmembrane region" description="Helical" evidence="1">
    <location>
        <begin position="134"/>
        <end position="156"/>
    </location>
</feature>
<evidence type="ECO:0000313" key="2">
    <source>
        <dbReference type="EMBL" id="ADQ06133.1"/>
    </source>
</evidence>